<organism evidence="5 6">
    <name type="scientific">Geosmithia morbida</name>
    <dbReference type="NCBI Taxonomy" id="1094350"/>
    <lineage>
        <taxon>Eukaryota</taxon>
        <taxon>Fungi</taxon>
        <taxon>Dikarya</taxon>
        <taxon>Ascomycota</taxon>
        <taxon>Pezizomycotina</taxon>
        <taxon>Sordariomycetes</taxon>
        <taxon>Hypocreomycetidae</taxon>
        <taxon>Hypocreales</taxon>
        <taxon>Bionectriaceae</taxon>
        <taxon>Geosmithia</taxon>
    </lineage>
</organism>
<dbReference type="PANTHER" id="PTHR23079">
    <property type="entry name" value="RNA-DEPENDENT RNA POLYMERASE"/>
    <property type="match status" value="1"/>
</dbReference>
<dbReference type="OrthoDB" id="6513042at2759"/>
<sequence>MEVILKGLPPSFSNEDLGRELDPFMKALFIRQWSSDKPQRKPHAWVYFDDPADGKKFIGKHGKLTDVSQGKSRRPDIARMHITKVPVFIERSSRAPRQFIKLKPTAKNEQPNRGQAPKRNPANLSSGSQFLVQAIDCGHNFFHHETKTLTFARQTGFRVPGSDSSMLCELTQQSMTINREDWCRIEIQCHTIHDFIANENDCTLTLVLAEPPRFYEALSHSVMKNQLRTKWQRCSSCPKWNGHSSYVGRCLVYRLWLLEPHFRSALHTITAKDLISVTNDNLAVDMTPEPFIHDYASGMSRFETRINQIKPVKERLPFILLFQVQALVWNNYIHPATGFRMLERMEDEARAANENRTPFPYTMEAMKKLYQEIPYACPGRDPAEVDADELLNRVADITRDMRQDDSLLRMKYEGDLIPDHQAWVMKAMVTPTRVILHGPDAESKNRILRKFSNHTDYFIRCLFCDDDGQDLSFNPNVSNDAIFSRYRGVLQDGLQIAGRHFSFLGFSHSSLRSHSVWLMAPFVDSRFQRQDYQTIIKSLGTFSNIRVPAKCAARIGQAFSETPYAVPIFETNIQNRSIPDVKNADGSRIFSDGVGTISLEAAREFWARLPKSARAATCFQIRWAGSKGMLSLDTRLRGKLICIRNESMRKFPSDDAGDLGICDTASKPLHLMLNRQMIKILEDMGTPDQWFVDMQNRELRIIRAVTATASNTSTFLRYQLIGSSMAFPQFIKRLDRIGADYRTDTFLKTVVEHVVLRELRLLKHKARIPVEKGITLFGIMDETGFLREHEVYVTFDKTTARIGKLPSYGRAIITRSPALHPGDIRLVNLVTPPVGSPLRDLRNCVVFSQHGNRDLPSQLSGGDLDGDLYNIIWDQEAMPRQVFAPADYPRVDPKPLDRDVTRDDIADFFINFMKTDILGVIATRHQIMADIKDEGTADPDCLALAEMHSTAVDSSKTGIPVEARALPKPPRTRPDFLAPVPPLQTYDIGQISHIGDDWEDDNGRTKGMGMYKHRFHKSTKILGKLYRSVDEKRIWRENISAAALASSPSDKSVWDKVLAHTHMQISLNGYNIEYRDMEEQAIRIRNLYEYALHDLMWQFSDNPRVPITEVEVFCGCILNKRGSQTRRQRDSSIKLQEEADKTMEWVVRMMCDRDKMTTQESVVALCLACVYASGAQGTATGGNAVHGTDKLQSFKAVAASCLLKELYVLEKMTMDHLDPLLMAMGAMTMGTN</sequence>
<dbReference type="CDD" id="cd00590">
    <property type="entry name" value="RRM_SF"/>
    <property type="match status" value="1"/>
</dbReference>
<proteinExistence type="inferred from homology"/>
<dbReference type="Pfam" id="PF25358">
    <property type="entry name" value="PH_fung_RdRP"/>
    <property type="match status" value="1"/>
</dbReference>
<dbReference type="Proteomes" id="UP000749293">
    <property type="component" value="Unassembled WGS sequence"/>
</dbReference>
<dbReference type="EC" id="2.7.7.48" evidence="1"/>
<evidence type="ECO:0000259" key="4">
    <source>
        <dbReference type="Pfam" id="PF25358"/>
    </source>
</evidence>
<accession>A0A9P5D4P0</accession>
<gene>
    <name evidence="5" type="ORF">GMORB2_1523</name>
</gene>
<dbReference type="InterPro" id="IPR057503">
    <property type="entry name" value="PH_RdRP"/>
</dbReference>
<evidence type="ECO:0000259" key="3">
    <source>
        <dbReference type="Pfam" id="PF05183"/>
    </source>
</evidence>
<comment type="caution">
    <text evidence="5">The sequence shown here is derived from an EMBL/GenBank/DDBJ whole genome shotgun (WGS) entry which is preliminary data.</text>
</comment>
<evidence type="ECO:0000256" key="1">
    <source>
        <dbReference type="RuleBase" id="RU363098"/>
    </source>
</evidence>
<keyword evidence="1" id="KW-0808">Transferase</keyword>
<dbReference type="GO" id="GO:0031380">
    <property type="term" value="C:nuclear RNA-directed RNA polymerase complex"/>
    <property type="evidence" value="ECO:0007669"/>
    <property type="project" value="TreeGrafter"/>
</dbReference>
<dbReference type="GO" id="GO:0030422">
    <property type="term" value="P:siRNA processing"/>
    <property type="evidence" value="ECO:0007669"/>
    <property type="project" value="TreeGrafter"/>
</dbReference>
<dbReference type="AlphaFoldDB" id="A0A9P5D4P0"/>
<dbReference type="PANTHER" id="PTHR23079:SF17">
    <property type="entry name" value="RNA-DEPENDENT RNA POLYMERASE"/>
    <property type="match status" value="1"/>
</dbReference>
<evidence type="ECO:0000313" key="5">
    <source>
        <dbReference type="EMBL" id="KAF4121684.1"/>
    </source>
</evidence>
<dbReference type="EMBL" id="JAANYQ010000011">
    <property type="protein sequence ID" value="KAF4121684.1"/>
    <property type="molecule type" value="Genomic_DNA"/>
</dbReference>
<comment type="catalytic activity">
    <reaction evidence="1">
        <text>RNA(n) + a ribonucleoside 5'-triphosphate = RNA(n+1) + diphosphate</text>
        <dbReference type="Rhea" id="RHEA:21248"/>
        <dbReference type="Rhea" id="RHEA-COMP:14527"/>
        <dbReference type="Rhea" id="RHEA-COMP:17342"/>
        <dbReference type="ChEBI" id="CHEBI:33019"/>
        <dbReference type="ChEBI" id="CHEBI:61557"/>
        <dbReference type="ChEBI" id="CHEBI:140395"/>
        <dbReference type="EC" id="2.7.7.48"/>
    </reaction>
</comment>
<name>A0A9P5D4P0_9HYPO</name>
<dbReference type="InterPro" id="IPR057596">
    <property type="entry name" value="RDRP_core"/>
</dbReference>
<reference evidence="5" key="1">
    <citation type="submission" date="2020-03" db="EMBL/GenBank/DDBJ databases">
        <title>Site-based positive gene gene selection in Geosmithia morbida across the United States reveals a broad range of putative effectors and factors for local host and environmental adapation.</title>
        <authorList>
            <person name="Onufrak A."/>
            <person name="Murdoch R.W."/>
            <person name="Gazis R."/>
            <person name="Huff M."/>
            <person name="Staton M."/>
            <person name="Klingeman W."/>
            <person name="Hadziabdic D."/>
        </authorList>
    </citation>
    <scope>NUCLEOTIDE SEQUENCE</scope>
    <source>
        <strain evidence="5">1262</strain>
    </source>
</reference>
<dbReference type="GO" id="GO:0003723">
    <property type="term" value="F:RNA binding"/>
    <property type="evidence" value="ECO:0007669"/>
    <property type="project" value="UniProtKB-KW"/>
</dbReference>
<keyword evidence="6" id="KW-1185">Reference proteome</keyword>
<dbReference type="RefSeq" id="XP_035320336.1">
    <property type="nucleotide sequence ID" value="XM_035463505.1"/>
</dbReference>
<feature type="region of interest" description="Disordered" evidence="2">
    <location>
        <begin position="99"/>
        <end position="123"/>
    </location>
</feature>
<keyword evidence="1" id="KW-0548">Nucleotidyltransferase</keyword>
<keyword evidence="1 5" id="KW-0696">RNA-directed RNA polymerase</keyword>
<feature type="domain" description="RDRP core" evidence="3">
    <location>
        <begin position="429"/>
        <end position="1029"/>
    </location>
</feature>
<dbReference type="InterPro" id="IPR007855">
    <property type="entry name" value="RDRP"/>
</dbReference>
<protein>
    <recommendedName>
        <fullName evidence="1">RNA-dependent RNA polymerase</fullName>
        <ecNumber evidence="1">2.7.7.48</ecNumber>
    </recommendedName>
</protein>
<dbReference type="Pfam" id="PF05183">
    <property type="entry name" value="RdRP"/>
    <property type="match status" value="1"/>
</dbReference>
<comment type="similarity">
    <text evidence="1">Belongs to the RdRP family.</text>
</comment>
<evidence type="ECO:0000313" key="6">
    <source>
        <dbReference type="Proteomes" id="UP000749293"/>
    </source>
</evidence>
<keyword evidence="1" id="KW-0694">RNA-binding</keyword>
<dbReference type="GO" id="GO:0003968">
    <property type="term" value="F:RNA-directed RNA polymerase activity"/>
    <property type="evidence" value="ECO:0007669"/>
    <property type="project" value="UniProtKB-KW"/>
</dbReference>
<feature type="domain" description="RdRP-like PH" evidence="4">
    <location>
        <begin position="129"/>
        <end position="268"/>
    </location>
</feature>
<dbReference type="GeneID" id="55967753"/>
<evidence type="ECO:0000256" key="2">
    <source>
        <dbReference type="SAM" id="MobiDB-lite"/>
    </source>
</evidence>